<feature type="transmembrane region" description="Helical" evidence="1">
    <location>
        <begin position="56"/>
        <end position="75"/>
    </location>
</feature>
<dbReference type="InterPro" id="IPR013901">
    <property type="entry name" value="Anthrone_oxy"/>
</dbReference>
<dbReference type="EMBL" id="POTW01000040">
    <property type="protein sequence ID" value="PZF82331.1"/>
    <property type="molecule type" value="Genomic_DNA"/>
</dbReference>
<feature type="transmembrane region" description="Helical" evidence="1">
    <location>
        <begin position="134"/>
        <end position="154"/>
    </location>
</feature>
<organism evidence="2 3">
    <name type="scientific">Jiangella anatolica</name>
    <dbReference type="NCBI Taxonomy" id="2670374"/>
    <lineage>
        <taxon>Bacteria</taxon>
        <taxon>Bacillati</taxon>
        <taxon>Actinomycetota</taxon>
        <taxon>Actinomycetes</taxon>
        <taxon>Jiangellales</taxon>
        <taxon>Jiangellaceae</taxon>
        <taxon>Jiangella</taxon>
    </lineage>
</organism>
<protein>
    <submittedName>
        <fullName evidence="2">DUF1772 domain-containing protein</fullName>
    </submittedName>
</protein>
<keyword evidence="1" id="KW-1133">Transmembrane helix</keyword>
<evidence type="ECO:0000256" key="1">
    <source>
        <dbReference type="SAM" id="Phobius"/>
    </source>
</evidence>
<dbReference type="Pfam" id="PF08592">
    <property type="entry name" value="Anthrone_oxy"/>
    <property type="match status" value="1"/>
</dbReference>
<reference evidence="2 3" key="1">
    <citation type="submission" date="2018-01" db="EMBL/GenBank/DDBJ databases">
        <title>Draft genome sequence of Jiangella sp. GTF31.</title>
        <authorList>
            <person name="Sahin N."/>
            <person name="Ay H."/>
            <person name="Saygin H."/>
        </authorList>
    </citation>
    <scope>NUCLEOTIDE SEQUENCE [LARGE SCALE GENOMIC DNA]</scope>
    <source>
        <strain evidence="2 3">GTF31</strain>
    </source>
</reference>
<name>A0A2W2B4J2_9ACTN</name>
<evidence type="ECO:0000313" key="3">
    <source>
        <dbReference type="Proteomes" id="UP000248764"/>
    </source>
</evidence>
<dbReference type="Proteomes" id="UP000248764">
    <property type="component" value="Unassembled WGS sequence"/>
</dbReference>
<sequence>MKLTVAAVARGVSLLFGGVFAGFLVAVLVLELSLRDFEAAIYTQVRQVELVGLDDLASATLLPALAATVVLVVAARNRGAGRRLVVVALVLLVAVLVTTLAVNLPINGDQLDWDVQAPPADWSDVRDRWQLAHAVRTAAAVAAFGCLTAAALLIRTPTSDTDAAHRGERHE</sequence>
<proteinExistence type="predicted"/>
<keyword evidence="3" id="KW-1185">Reference proteome</keyword>
<feature type="transmembrane region" description="Helical" evidence="1">
    <location>
        <begin position="12"/>
        <end position="30"/>
    </location>
</feature>
<evidence type="ECO:0000313" key="2">
    <source>
        <dbReference type="EMBL" id="PZF82331.1"/>
    </source>
</evidence>
<dbReference type="AlphaFoldDB" id="A0A2W2B4J2"/>
<comment type="caution">
    <text evidence="2">The sequence shown here is derived from an EMBL/GenBank/DDBJ whole genome shotgun (WGS) entry which is preliminary data.</text>
</comment>
<gene>
    <name evidence="2" type="ORF">C1I92_17030</name>
</gene>
<dbReference type="RefSeq" id="WP_111255847.1">
    <property type="nucleotide sequence ID" value="NZ_POTW01000040.1"/>
</dbReference>
<accession>A0A2W2B4J2</accession>
<keyword evidence="1" id="KW-0812">Transmembrane</keyword>
<feature type="transmembrane region" description="Helical" evidence="1">
    <location>
        <begin position="84"/>
        <end position="106"/>
    </location>
</feature>
<keyword evidence="1" id="KW-0472">Membrane</keyword>